<dbReference type="OrthoDB" id="2251794at2759"/>
<keyword evidence="3" id="KW-0378">Hydrolase</keyword>
<dbReference type="InterPro" id="IPR000064">
    <property type="entry name" value="NLP_P60_dom"/>
</dbReference>
<dbReference type="PANTHER" id="PTHR47359:SF3">
    <property type="entry name" value="NLP_P60 DOMAIN-CONTAINING PROTEIN-RELATED"/>
    <property type="match status" value="1"/>
</dbReference>
<evidence type="ECO:0000256" key="4">
    <source>
        <dbReference type="ARBA" id="ARBA00022807"/>
    </source>
</evidence>
<comment type="caution">
    <text evidence="6">The sequence shown here is derived from an EMBL/GenBank/DDBJ whole genome shotgun (WGS) entry which is preliminary data.</text>
</comment>
<keyword evidence="2" id="KW-0645">Protease</keyword>
<dbReference type="InterPro" id="IPR051794">
    <property type="entry name" value="PG_Endopeptidase_C40"/>
</dbReference>
<dbReference type="Gene3D" id="3.90.1720.10">
    <property type="entry name" value="endopeptidase domain like (from Nostoc punctiforme)"/>
    <property type="match status" value="1"/>
</dbReference>
<evidence type="ECO:0000259" key="5">
    <source>
        <dbReference type="PROSITE" id="PS51935"/>
    </source>
</evidence>
<dbReference type="GO" id="GO:0006508">
    <property type="term" value="P:proteolysis"/>
    <property type="evidence" value="ECO:0007669"/>
    <property type="project" value="UniProtKB-KW"/>
</dbReference>
<accession>A0A9P6FY33</accession>
<evidence type="ECO:0000256" key="2">
    <source>
        <dbReference type="ARBA" id="ARBA00022670"/>
    </source>
</evidence>
<protein>
    <recommendedName>
        <fullName evidence="5">NlpC/P60 domain-containing protein</fullName>
    </recommendedName>
</protein>
<evidence type="ECO:0000256" key="3">
    <source>
        <dbReference type="ARBA" id="ARBA00022801"/>
    </source>
</evidence>
<gene>
    <name evidence="6" type="ORF">BGW38_008970</name>
</gene>
<organism evidence="6 7">
    <name type="scientific">Lunasporangiospora selenospora</name>
    <dbReference type="NCBI Taxonomy" id="979761"/>
    <lineage>
        <taxon>Eukaryota</taxon>
        <taxon>Fungi</taxon>
        <taxon>Fungi incertae sedis</taxon>
        <taxon>Mucoromycota</taxon>
        <taxon>Mortierellomycotina</taxon>
        <taxon>Mortierellomycetes</taxon>
        <taxon>Mortierellales</taxon>
        <taxon>Mortierellaceae</taxon>
        <taxon>Lunasporangiospora</taxon>
    </lineage>
</organism>
<dbReference type="EMBL" id="JAABOA010000639">
    <property type="protein sequence ID" value="KAF9583634.1"/>
    <property type="molecule type" value="Genomic_DNA"/>
</dbReference>
<evidence type="ECO:0000256" key="1">
    <source>
        <dbReference type="ARBA" id="ARBA00007074"/>
    </source>
</evidence>
<evidence type="ECO:0000313" key="7">
    <source>
        <dbReference type="Proteomes" id="UP000780801"/>
    </source>
</evidence>
<feature type="domain" description="NlpC/P60" evidence="5">
    <location>
        <begin position="2"/>
        <end position="153"/>
    </location>
</feature>
<name>A0A9P6FY33_9FUNG</name>
<keyword evidence="7" id="KW-1185">Reference proteome</keyword>
<dbReference type="GO" id="GO:0008234">
    <property type="term" value="F:cysteine-type peptidase activity"/>
    <property type="evidence" value="ECO:0007669"/>
    <property type="project" value="UniProtKB-KW"/>
</dbReference>
<evidence type="ECO:0000313" key="6">
    <source>
        <dbReference type="EMBL" id="KAF9583634.1"/>
    </source>
</evidence>
<dbReference type="Proteomes" id="UP000780801">
    <property type="component" value="Unassembled WGS sequence"/>
</dbReference>
<dbReference type="Pfam" id="PF00877">
    <property type="entry name" value="NLPC_P60"/>
    <property type="match status" value="1"/>
</dbReference>
<reference evidence="6" key="1">
    <citation type="journal article" date="2020" name="Fungal Divers.">
        <title>Resolving the Mortierellaceae phylogeny through synthesis of multi-gene phylogenetics and phylogenomics.</title>
        <authorList>
            <person name="Vandepol N."/>
            <person name="Liber J."/>
            <person name="Desiro A."/>
            <person name="Na H."/>
            <person name="Kennedy M."/>
            <person name="Barry K."/>
            <person name="Grigoriev I.V."/>
            <person name="Miller A.N."/>
            <person name="O'Donnell K."/>
            <person name="Stajich J.E."/>
            <person name="Bonito G."/>
        </authorList>
    </citation>
    <scope>NUCLEOTIDE SEQUENCE</scope>
    <source>
        <strain evidence="6">KOD1015</strain>
    </source>
</reference>
<dbReference type="SUPFAM" id="SSF54001">
    <property type="entry name" value="Cysteine proteinases"/>
    <property type="match status" value="1"/>
</dbReference>
<sequence>MPVDVNKTIAAARSQKGIPYSWGGGHGAKPGKSLGTCQWYSGPKPCKADKTVGFDCSGLVRYAVYLGTGKKIDIGKGGNTTSQYNDARVQHISAASRRAGDIVFFGTTSNIYHVALYIGKINGKEMMIEAQKTGVPVHEVPLRLSNGLWARVK</sequence>
<dbReference type="InterPro" id="IPR038765">
    <property type="entry name" value="Papain-like_cys_pep_sf"/>
</dbReference>
<dbReference type="PROSITE" id="PS51935">
    <property type="entry name" value="NLPC_P60"/>
    <property type="match status" value="1"/>
</dbReference>
<keyword evidence="4" id="KW-0788">Thiol protease</keyword>
<comment type="similarity">
    <text evidence="1">Belongs to the peptidase C40 family.</text>
</comment>
<dbReference type="AlphaFoldDB" id="A0A9P6FY33"/>
<dbReference type="PANTHER" id="PTHR47359">
    <property type="entry name" value="PEPTIDOGLYCAN DL-ENDOPEPTIDASE CWLO"/>
    <property type="match status" value="1"/>
</dbReference>
<proteinExistence type="inferred from homology"/>